<keyword evidence="2" id="KW-1003">Cell membrane</keyword>
<dbReference type="AlphaFoldDB" id="A0A158MA50"/>
<evidence type="ECO:0000256" key="2">
    <source>
        <dbReference type="ARBA" id="ARBA00022475"/>
    </source>
</evidence>
<keyword evidence="3 6" id="KW-0812">Transmembrane</keyword>
<evidence type="ECO:0000313" key="7">
    <source>
        <dbReference type="EMBL" id="KAK98889.1"/>
    </source>
</evidence>
<comment type="caution">
    <text evidence="7">The sequence shown here is derived from an EMBL/GenBank/DDBJ whole genome shotgun (WGS) entry which is preliminary data.</text>
</comment>
<feature type="transmembrane region" description="Helical" evidence="6">
    <location>
        <begin position="190"/>
        <end position="209"/>
    </location>
</feature>
<feature type="transmembrane region" description="Helical" evidence="6">
    <location>
        <begin position="145"/>
        <end position="170"/>
    </location>
</feature>
<dbReference type="PIRSF" id="PIRSF006324">
    <property type="entry name" value="LeuE"/>
    <property type="match status" value="1"/>
</dbReference>
<proteinExistence type="predicted"/>
<evidence type="ECO:0000256" key="5">
    <source>
        <dbReference type="ARBA" id="ARBA00023136"/>
    </source>
</evidence>
<dbReference type="EMBL" id="JFZZ01000014">
    <property type="protein sequence ID" value="KAK98889.1"/>
    <property type="molecule type" value="Genomic_DNA"/>
</dbReference>
<keyword evidence="5 6" id="KW-0472">Membrane</keyword>
<evidence type="ECO:0000256" key="4">
    <source>
        <dbReference type="ARBA" id="ARBA00022989"/>
    </source>
</evidence>
<evidence type="ECO:0000256" key="6">
    <source>
        <dbReference type="SAM" id="Phobius"/>
    </source>
</evidence>
<dbReference type="STRING" id="35814.BBB42_13335"/>
<comment type="subcellular location">
    <subcellularLocation>
        <location evidence="1">Cell membrane</location>
        <topology evidence="1">Multi-pass membrane protein</topology>
    </subcellularLocation>
</comment>
<dbReference type="RefSeq" id="WP_005015232.1">
    <property type="nucleotide sequence ID" value="NZ_JFZZ01000014.1"/>
</dbReference>
<protein>
    <submittedName>
        <fullName evidence="7">Translocator protein, LysE family</fullName>
    </submittedName>
</protein>
<feature type="transmembrane region" description="Helical" evidence="6">
    <location>
        <begin position="6"/>
        <end position="28"/>
    </location>
</feature>
<dbReference type="Proteomes" id="UP000026682">
    <property type="component" value="Unassembled WGS sequence"/>
</dbReference>
<evidence type="ECO:0000256" key="1">
    <source>
        <dbReference type="ARBA" id="ARBA00004651"/>
    </source>
</evidence>
<dbReference type="PANTHER" id="PTHR30086:SF20">
    <property type="entry name" value="ARGININE EXPORTER PROTEIN ARGO-RELATED"/>
    <property type="match status" value="1"/>
</dbReference>
<feature type="transmembrane region" description="Helical" evidence="6">
    <location>
        <begin position="113"/>
        <end position="139"/>
    </location>
</feature>
<dbReference type="GO" id="GO:0005886">
    <property type="term" value="C:plasma membrane"/>
    <property type="evidence" value="ECO:0007669"/>
    <property type="project" value="UniProtKB-SubCell"/>
</dbReference>
<dbReference type="GeneID" id="93119199"/>
<sequence>MQTEALWAYCALAAISVVSPGPATVLAIRNSLGPGMRAVFFGALGNVLGLFCLSAASMLGLGVLLRTSAAMFMAVKILGACYLFYLGFKQLRGRSPIVIVAGQCQASRASRSYFLEAVGLALTNPKPILFFAALFPQFVVPGEPLAPQFCMLTGIFMVMSLCSLHIYAAVARQARTALSRPRVVRWVDRLMGGIFVCFGTGLLALRRIAP</sequence>
<dbReference type="Pfam" id="PF01810">
    <property type="entry name" value="LysE"/>
    <property type="match status" value="1"/>
</dbReference>
<dbReference type="InterPro" id="IPR001123">
    <property type="entry name" value="LeuE-type"/>
</dbReference>
<keyword evidence="4 6" id="KW-1133">Transmembrane helix</keyword>
<dbReference type="GO" id="GO:0015171">
    <property type="term" value="F:amino acid transmembrane transporter activity"/>
    <property type="evidence" value="ECO:0007669"/>
    <property type="project" value="TreeGrafter"/>
</dbReference>
<gene>
    <name evidence="7" type="ORF">L497_2013</name>
</gene>
<feature type="transmembrane region" description="Helical" evidence="6">
    <location>
        <begin position="69"/>
        <end position="88"/>
    </location>
</feature>
<name>A0A158MA50_9BORD</name>
<dbReference type="PANTHER" id="PTHR30086">
    <property type="entry name" value="ARGININE EXPORTER PROTEIN ARGO"/>
    <property type="match status" value="1"/>
</dbReference>
<dbReference type="PATRIC" id="fig|1331206.3.peg.372"/>
<feature type="transmembrane region" description="Helical" evidence="6">
    <location>
        <begin position="40"/>
        <end position="63"/>
    </location>
</feature>
<organism evidence="7 8">
    <name type="scientific">Bordetella holmesii CDC-H585-BH</name>
    <dbReference type="NCBI Taxonomy" id="1331206"/>
    <lineage>
        <taxon>Bacteria</taxon>
        <taxon>Pseudomonadati</taxon>
        <taxon>Pseudomonadota</taxon>
        <taxon>Betaproteobacteria</taxon>
        <taxon>Burkholderiales</taxon>
        <taxon>Alcaligenaceae</taxon>
        <taxon>Bordetella</taxon>
    </lineage>
</organism>
<reference evidence="7 8" key="1">
    <citation type="submission" date="2014-03" db="EMBL/GenBank/DDBJ databases">
        <title>Genome sequence of Bordetella holmseii.</title>
        <authorList>
            <person name="Harvill E."/>
            <person name="Goodfield L.L."/>
            <person name="Ivanov Y."/>
            <person name="Meyer J.A."/>
            <person name="Newth C."/>
            <person name="Cassiday P."/>
            <person name="Tondella M.L."/>
            <person name="Liao P."/>
            <person name="Zimmerman J."/>
            <person name="Meert K."/>
            <person name="Wessel D."/>
            <person name="Berger J."/>
            <person name="Dean J.M."/>
            <person name="Holubkov R."/>
            <person name="Burr J."/>
            <person name="Liu T."/>
            <person name="Brinkac L.M."/>
            <person name="Sanka R."/>
            <person name="Kim M."/>
            <person name="Losada L."/>
        </authorList>
    </citation>
    <scope>NUCLEOTIDE SEQUENCE [LARGE SCALE GENOMIC DNA]</scope>
    <source>
        <strain evidence="7 8">CDC-H585-BH</strain>
    </source>
</reference>
<evidence type="ECO:0000256" key="3">
    <source>
        <dbReference type="ARBA" id="ARBA00022692"/>
    </source>
</evidence>
<evidence type="ECO:0000313" key="8">
    <source>
        <dbReference type="Proteomes" id="UP000026682"/>
    </source>
</evidence>
<accession>A0A158MA50</accession>